<dbReference type="AlphaFoldDB" id="A0A0A2LAX7"/>
<name>A0A0A2LAX7_PENIT</name>
<dbReference type="HOGENOM" id="CLU_3359909_0_0_1"/>
<protein>
    <submittedName>
        <fullName evidence="1">Uncharacterized protein</fullName>
    </submittedName>
</protein>
<evidence type="ECO:0000313" key="1">
    <source>
        <dbReference type="EMBL" id="KGO76348.1"/>
    </source>
</evidence>
<comment type="caution">
    <text evidence="1">The sequence shown here is derived from an EMBL/GenBank/DDBJ whole genome shotgun (WGS) entry which is preliminary data.</text>
</comment>
<evidence type="ECO:0000313" key="2">
    <source>
        <dbReference type="Proteomes" id="UP000030104"/>
    </source>
</evidence>
<keyword evidence="2" id="KW-1185">Reference proteome</keyword>
<dbReference type="EMBL" id="JQGA01000264">
    <property type="protein sequence ID" value="KGO76348.1"/>
    <property type="molecule type" value="Genomic_DNA"/>
</dbReference>
<reference evidence="1 2" key="1">
    <citation type="journal article" date="2015" name="Mol. Plant Microbe Interact.">
        <title>Genome, transcriptome, and functional analyses of Penicillium expansum provide new insights into secondary metabolism and pathogenicity.</title>
        <authorList>
            <person name="Ballester A.R."/>
            <person name="Marcet-Houben M."/>
            <person name="Levin E."/>
            <person name="Sela N."/>
            <person name="Selma-Lazaro C."/>
            <person name="Carmona L."/>
            <person name="Wisniewski M."/>
            <person name="Droby S."/>
            <person name="Gonzalez-Candelas L."/>
            <person name="Gabaldon T."/>
        </authorList>
    </citation>
    <scope>NUCLEOTIDE SEQUENCE [LARGE SCALE GENOMIC DNA]</scope>
    <source>
        <strain evidence="1 2">PHI-1</strain>
    </source>
</reference>
<gene>
    <name evidence="1" type="ORF">PITC_017880</name>
</gene>
<accession>A0A0A2LAX7</accession>
<proteinExistence type="predicted"/>
<dbReference type="Proteomes" id="UP000030104">
    <property type="component" value="Unassembled WGS sequence"/>
</dbReference>
<organism evidence="1 2">
    <name type="scientific">Penicillium italicum</name>
    <name type="common">Blue mold</name>
    <dbReference type="NCBI Taxonomy" id="40296"/>
    <lineage>
        <taxon>Eukaryota</taxon>
        <taxon>Fungi</taxon>
        <taxon>Dikarya</taxon>
        <taxon>Ascomycota</taxon>
        <taxon>Pezizomycotina</taxon>
        <taxon>Eurotiomycetes</taxon>
        <taxon>Eurotiomycetidae</taxon>
        <taxon>Eurotiales</taxon>
        <taxon>Aspergillaceae</taxon>
        <taxon>Penicillium</taxon>
    </lineage>
</organism>
<sequence>MSVSNSYPVPTDPVLIYGSKRRGKCHLPAPGLSCVY</sequence>